<evidence type="ECO:0000256" key="1">
    <source>
        <dbReference type="SAM" id="SignalP"/>
    </source>
</evidence>
<proteinExistence type="predicted"/>
<sequence>ATPRPRAFPPLALCLCLCCIAAPARAGCLTVTAPNGGETLLLGTAAAITWTSTCAPGTRVRVVLRKNGAYVGDIAADVPAAPGSFTWQAGRYQGGTAPAGSGYRIRVKTLDGSAFDDSNAGFSLHMQAATVSATASLPVDLELENILSGACPYGPTLAGVDAFYMNDLKVHVRNRSQSTVKEFRVRVTYYDLARQRNEVVTRDVKALGPGEERIVDLVRAPVLVRAATGIRGAVVPLGRLVDPDMSNNTLGVRRCNTRVTSGTGRPAGSVIQDILGR</sequence>
<dbReference type="EMBL" id="JAAGRR010000246">
    <property type="protein sequence ID" value="NDY43630.1"/>
    <property type="molecule type" value="Genomic_DNA"/>
</dbReference>
<name>A0A6N9TTA9_DISTH</name>
<evidence type="ECO:0008006" key="4">
    <source>
        <dbReference type="Google" id="ProtNLM"/>
    </source>
</evidence>
<evidence type="ECO:0000313" key="3">
    <source>
        <dbReference type="Proteomes" id="UP000469346"/>
    </source>
</evidence>
<accession>A0A6N9TTA9</accession>
<dbReference type="AlphaFoldDB" id="A0A6N9TTA9"/>
<feature type="signal peptide" evidence="1">
    <location>
        <begin position="1"/>
        <end position="26"/>
    </location>
</feature>
<keyword evidence="1" id="KW-0732">Signal</keyword>
<feature type="non-terminal residue" evidence="2">
    <location>
        <position position="1"/>
    </location>
</feature>
<evidence type="ECO:0000313" key="2">
    <source>
        <dbReference type="EMBL" id="NDY43630.1"/>
    </source>
</evidence>
<organism evidence="2 3">
    <name type="scientific">Dissulfurirhabdus thermomarina</name>
    <dbReference type="NCBI Taxonomy" id="1765737"/>
    <lineage>
        <taxon>Bacteria</taxon>
        <taxon>Deltaproteobacteria</taxon>
        <taxon>Dissulfurirhabdaceae</taxon>
        <taxon>Dissulfurirhabdus</taxon>
    </lineage>
</organism>
<feature type="chain" id="PRO_5026697490" description="CARDB domain-containing protein" evidence="1">
    <location>
        <begin position="27"/>
        <end position="277"/>
    </location>
</feature>
<protein>
    <recommendedName>
        <fullName evidence="4">CARDB domain-containing protein</fullName>
    </recommendedName>
</protein>
<gene>
    <name evidence="2" type="ORF">G3N55_12380</name>
</gene>
<dbReference type="Proteomes" id="UP000469346">
    <property type="component" value="Unassembled WGS sequence"/>
</dbReference>
<comment type="caution">
    <text evidence="2">The sequence shown here is derived from an EMBL/GenBank/DDBJ whole genome shotgun (WGS) entry which is preliminary data.</text>
</comment>
<reference evidence="2 3" key="1">
    <citation type="submission" date="2020-02" db="EMBL/GenBank/DDBJ databases">
        <title>Comparative genomics of sulfur disproportionating microorganisms.</title>
        <authorList>
            <person name="Ward L.M."/>
            <person name="Bertran E."/>
            <person name="Johnston D.T."/>
        </authorList>
    </citation>
    <scope>NUCLEOTIDE SEQUENCE [LARGE SCALE GENOMIC DNA]</scope>
    <source>
        <strain evidence="2 3">DSM 100025</strain>
    </source>
</reference>
<keyword evidence="3" id="KW-1185">Reference proteome</keyword>